<comment type="caution">
    <text evidence="2">The sequence shown here is derived from an EMBL/GenBank/DDBJ whole genome shotgun (WGS) entry which is preliminary data.</text>
</comment>
<dbReference type="Pfam" id="PF12728">
    <property type="entry name" value="HTH_17"/>
    <property type="match status" value="1"/>
</dbReference>
<sequence length="75" mass="8256">MSTHRELTTQQAADLFNVSRPHVVGLLDAGEIPFRLVGTHCGIEPDDLEDYRRRIAARSRAAADELADLGQELGI</sequence>
<evidence type="ECO:0000259" key="1">
    <source>
        <dbReference type="Pfam" id="PF12728"/>
    </source>
</evidence>
<gene>
    <name evidence="2" type="ORF">FNL39_101660</name>
</gene>
<dbReference type="RefSeq" id="WP_236573139.1">
    <property type="nucleotide sequence ID" value="NZ_VMSD01000001.1"/>
</dbReference>
<feature type="domain" description="Helix-turn-helix" evidence="1">
    <location>
        <begin position="7"/>
        <end position="54"/>
    </location>
</feature>
<dbReference type="EMBL" id="VMSD01000001">
    <property type="protein sequence ID" value="KAF0849223.1"/>
    <property type="molecule type" value="Genomic_DNA"/>
</dbReference>
<evidence type="ECO:0000313" key="3">
    <source>
        <dbReference type="Proteomes" id="UP000798951"/>
    </source>
</evidence>
<reference evidence="2 3" key="1">
    <citation type="submission" date="2019-07" db="EMBL/GenBank/DDBJ databases">
        <title>Genomic Encyclopedia of Type Strains, Phase IV (KMG-IV): sequencing the most valuable type-strain genomes for metagenomic binning, comparative biology and taxonomic classification.</title>
        <authorList>
            <person name="Goeker M."/>
        </authorList>
    </citation>
    <scope>NUCLEOTIDE SEQUENCE [LARGE SCALE GENOMIC DNA]</scope>
    <source>
        <strain evidence="2 3">DSM 44831</strain>
    </source>
</reference>
<protein>
    <submittedName>
        <fullName evidence="2">Excisionase family DNA binding protein</fullName>
    </submittedName>
</protein>
<organism evidence="2 3">
    <name type="scientific">Nocardia caishijiensis</name>
    <dbReference type="NCBI Taxonomy" id="184756"/>
    <lineage>
        <taxon>Bacteria</taxon>
        <taxon>Bacillati</taxon>
        <taxon>Actinomycetota</taxon>
        <taxon>Actinomycetes</taxon>
        <taxon>Mycobacteriales</taxon>
        <taxon>Nocardiaceae</taxon>
        <taxon>Nocardia</taxon>
    </lineage>
</organism>
<dbReference type="Proteomes" id="UP000798951">
    <property type="component" value="Unassembled WGS sequence"/>
</dbReference>
<dbReference type="NCBIfam" id="TIGR01764">
    <property type="entry name" value="excise"/>
    <property type="match status" value="1"/>
</dbReference>
<evidence type="ECO:0000313" key="2">
    <source>
        <dbReference type="EMBL" id="KAF0849223.1"/>
    </source>
</evidence>
<keyword evidence="3" id="KW-1185">Reference proteome</keyword>
<dbReference type="InterPro" id="IPR010093">
    <property type="entry name" value="SinI_DNA-bd"/>
</dbReference>
<accession>A0ABQ6YTU9</accession>
<proteinExistence type="predicted"/>
<dbReference type="InterPro" id="IPR041657">
    <property type="entry name" value="HTH_17"/>
</dbReference>
<name>A0ABQ6YTU9_9NOCA</name>